<comment type="caution">
    <text evidence="2">The sequence shown here is derived from an EMBL/GenBank/DDBJ whole genome shotgun (WGS) entry which is preliminary data.</text>
</comment>
<protein>
    <submittedName>
        <fullName evidence="2">Uncharacterized protein</fullName>
    </submittedName>
</protein>
<gene>
    <name evidence="2" type="ORF">LCGC14_1183620</name>
</gene>
<proteinExistence type="predicted"/>
<dbReference type="EMBL" id="LAZR01005951">
    <property type="protein sequence ID" value="KKM95885.1"/>
    <property type="molecule type" value="Genomic_DNA"/>
</dbReference>
<name>A0A0F9P4A0_9ZZZZ</name>
<feature type="region of interest" description="Disordered" evidence="1">
    <location>
        <begin position="69"/>
        <end position="95"/>
    </location>
</feature>
<sequence length="119" mass="14059">MTERIKNLLYIGLALSALFGVGYGAVTYFTPQAVFETVTESIQEDVAGLKLSDKAQAIERSTEWEQERLNRLEDRKEEREEKNLPPPPSYKQRKRELEQRLQRLRLRREKIQQKQLRGK</sequence>
<feature type="compositionally biased region" description="Basic and acidic residues" evidence="1">
    <location>
        <begin position="69"/>
        <end position="83"/>
    </location>
</feature>
<dbReference type="AlphaFoldDB" id="A0A0F9P4A0"/>
<evidence type="ECO:0000256" key="1">
    <source>
        <dbReference type="SAM" id="MobiDB-lite"/>
    </source>
</evidence>
<organism evidence="2">
    <name type="scientific">marine sediment metagenome</name>
    <dbReference type="NCBI Taxonomy" id="412755"/>
    <lineage>
        <taxon>unclassified sequences</taxon>
        <taxon>metagenomes</taxon>
        <taxon>ecological metagenomes</taxon>
    </lineage>
</organism>
<reference evidence="2" key="1">
    <citation type="journal article" date="2015" name="Nature">
        <title>Complex archaea that bridge the gap between prokaryotes and eukaryotes.</title>
        <authorList>
            <person name="Spang A."/>
            <person name="Saw J.H."/>
            <person name="Jorgensen S.L."/>
            <person name="Zaremba-Niedzwiedzka K."/>
            <person name="Martijn J."/>
            <person name="Lind A.E."/>
            <person name="van Eijk R."/>
            <person name="Schleper C."/>
            <person name="Guy L."/>
            <person name="Ettema T.J."/>
        </authorList>
    </citation>
    <scope>NUCLEOTIDE SEQUENCE</scope>
</reference>
<evidence type="ECO:0000313" key="2">
    <source>
        <dbReference type="EMBL" id="KKM95885.1"/>
    </source>
</evidence>
<accession>A0A0F9P4A0</accession>